<evidence type="ECO:0000256" key="2">
    <source>
        <dbReference type="ARBA" id="ARBA00010944"/>
    </source>
</evidence>
<accession>A0A411ECB4</accession>
<dbReference type="Gene3D" id="3.90.25.10">
    <property type="entry name" value="UDP-galactose 4-epimerase, domain 1"/>
    <property type="match status" value="1"/>
</dbReference>
<dbReference type="RefSeq" id="WP_129606585.1">
    <property type="nucleotide sequence ID" value="NZ_CP035544.1"/>
</dbReference>
<dbReference type="PANTHER" id="PTHR10491:SF4">
    <property type="entry name" value="METHIONINE ADENOSYLTRANSFERASE 2 SUBUNIT BETA"/>
    <property type="match status" value="1"/>
</dbReference>
<dbReference type="Gene3D" id="3.40.50.720">
    <property type="entry name" value="NAD(P)-binding Rossmann-like Domain"/>
    <property type="match status" value="1"/>
</dbReference>
<name>A0A411ECB4_9FLAO</name>
<evidence type="ECO:0000256" key="3">
    <source>
        <dbReference type="ARBA" id="ARBA00012929"/>
    </source>
</evidence>
<keyword evidence="6 8" id="KW-0560">Oxidoreductase</keyword>
<evidence type="ECO:0000313" key="8">
    <source>
        <dbReference type="EMBL" id="QBA65395.1"/>
    </source>
</evidence>
<organism evidence="8 9">
    <name type="scientific">Muriicola soli</name>
    <dbReference type="NCBI Taxonomy" id="2507538"/>
    <lineage>
        <taxon>Bacteria</taxon>
        <taxon>Pseudomonadati</taxon>
        <taxon>Bacteroidota</taxon>
        <taxon>Flavobacteriia</taxon>
        <taxon>Flavobacteriales</taxon>
        <taxon>Flavobacteriaceae</taxon>
        <taxon>Muriicola</taxon>
    </lineage>
</organism>
<dbReference type="InterPro" id="IPR005913">
    <property type="entry name" value="dTDP_dehydrorham_reduct"/>
</dbReference>
<evidence type="ECO:0000256" key="5">
    <source>
        <dbReference type="ARBA" id="ARBA00048200"/>
    </source>
</evidence>
<dbReference type="KEGG" id="mur:EQY75_13150"/>
<protein>
    <recommendedName>
        <fullName evidence="4 6">dTDP-4-dehydrorhamnose reductase</fullName>
        <ecNumber evidence="3 6">1.1.1.133</ecNumber>
    </recommendedName>
</protein>
<evidence type="ECO:0000259" key="7">
    <source>
        <dbReference type="Pfam" id="PF04321"/>
    </source>
</evidence>
<dbReference type="GO" id="GO:0019305">
    <property type="term" value="P:dTDP-rhamnose biosynthetic process"/>
    <property type="evidence" value="ECO:0007669"/>
    <property type="project" value="UniProtKB-UniPathway"/>
</dbReference>
<dbReference type="UniPathway" id="UPA00124"/>
<dbReference type="OrthoDB" id="9803892at2"/>
<evidence type="ECO:0000256" key="4">
    <source>
        <dbReference type="ARBA" id="ARBA00017099"/>
    </source>
</evidence>
<evidence type="ECO:0000256" key="1">
    <source>
        <dbReference type="ARBA" id="ARBA00004781"/>
    </source>
</evidence>
<comment type="catalytic activity">
    <reaction evidence="5">
        <text>dTDP-beta-L-rhamnose + NADP(+) = dTDP-4-dehydro-beta-L-rhamnose + NADPH + H(+)</text>
        <dbReference type="Rhea" id="RHEA:21796"/>
        <dbReference type="ChEBI" id="CHEBI:15378"/>
        <dbReference type="ChEBI" id="CHEBI:57510"/>
        <dbReference type="ChEBI" id="CHEBI:57783"/>
        <dbReference type="ChEBI" id="CHEBI:58349"/>
        <dbReference type="ChEBI" id="CHEBI:62830"/>
        <dbReference type="EC" id="1.1.1.133"/>
    </reaction>
</comment>
<dbReference type="GO" id="GO:0008831">
    <property type="term" value="F:dTDP-4-dehydrorhamnose reductase activity"/>
    <property type="evidence" value="ECO:0007669"/>
    <property type="project" value="UniProtKB-EC"/>
</dbReference>
<comment type="pathway">
    <text evidence="1 6">Carbohydrate biosynthesis; dTDP-L-rhamnose biosynthesis.</text>
</comment>
<dbReference type="EMBL" id="CP035544">
    <property type="protein sequence ID" value="QBA65395.1"/>
    <property type="molecule type" value="Genomic_DNA"/>
</dbReference>
<proteinExistence type="inferred from homology"/>
<dbReference type="PANTHER" id="PTHR10491">
    <property type="entry name" value="DTDP-4-DEHYDRORHAMNOSE REDUCTASE"/>
    <property type="match status" value="1"/>
</dbReference>
<keyword evidence="6" id="KW-0521">NADP</keyword>
<dbReference type="GO" id="GO:0005829">
    <property type="term" value="C:cytosol"/>
    <property type="evidence" value="ECO:0007669"/>
    <property type="project" value="TreeGrafter"/>
</dbReference>
<dbReference type="Pfam" id="PF04321">
    <property type="entry name" value="RmlD_sub_bind"/>
    <property type="match status" value="1"/>
</dbReference>
<reference evidence="8 9" key="1">
    <citation type="submission" date="2019-01" db="EMBL/GenBank/DDBJ databases">
        <title>Muriicola soli sp. nov., isolated from soil.</title>
        <authorList>
            <person name="Kang H.J."/>
            <person name="Kim S.B."/>
        </authorList>
    </citation>
    <scope>NUCLEOTIDE SEQUENCE [LARGE SCALE GENOMIC DNA]</scope>
    <source>
        <strain evidence="8 9">MMS17-SY002</strain>
    </source>
</reference>
<dbReference type="SUPFAM" id="SSF51735">
    <property type="entry name" value="NAD(P)-binding Rossmann-fold domains"/>
    <property type="match status" value="1"/>
</dbReference>
<dbReference type="AlphaFoldDB" id="A0A411ECB4"/>
<keyword evidence="9" id="KW-1185">Reference proteome</keyword>
<dbReference type="EC" id="1.1.1.133" evidence="3 6"/>
<dbReference type="InterPro" id="IPR029903">
    <property type="entry name" value="RmlD-like-bd"/>
</dbReference>
<dbReference type="CDD" id="cd05254">
    <property type="entry name" value="dTDP_HR_like_SDR_e"/>
    <property type="match status" value="1"/>
</dbReference>
<dbReference type="Proteomes" id="UP000290889">
    <property type="component" value="Chromosome"/>
</dbReference>
<dbReference type="InterPro" id="IPR036291">
    <property type="entry name" value="NAD(P)-bd_dom_sf"/>
</dbReference>
<evidence type="ECO:0000313" key="9">
    <source>
        <dbReference type="Proteomes" id="UP000290889"/>
    </source>
</evidence>
<comment type="similarity">
    <text evidence="2 6">Belongs to the dTDP-4-dehydrorhamnose reductase family.</text>
</comment>
<dbReference type="NCBIfam" id="TIGR01214">
    <property type="entry name" value="rmlD"/>
    <property type="match status" value="1"/>
</dbReference>
<gene>
    <name evidence="8" type="primary">rfbD</name>
    <name evidence="8" type="ORF">EQY75_13150</name>
</gene>
<feature type="domain" description="RmlD-like substrate binding" evidence="7">
    <location>
        <begin position="3"/>
        <end position="256"/>
    </location>
</feature>
<comment type="function">
    <text evidence="6">Catalyzes the reduction of dTDP-6-deoxy-L-lyxo-4-hexulose to yield dTDP-L-rhamnose.</text>
</comment>
<evidence type="ECO:0000256" key="6">
    <source>
        <dbReference type="RuleBase" id="RU364082"/>
    </source>
</evidence>
<sequence>MIRVVVTGAKGQLGTSIQHRAAAYPDLHFHYTDKTQLDITDPRSIRNFFSKNDFEYCINCAAYTQVEEAERNPDMALLVNAEGVKNLALACKRDGIVLFHISTDYVFDGKKEKGYLPSDSPNPINKYGQSKLKGEQYIEEILKNYLIIRTSWLYSEHGKNFYNTILEKARKGEDLKVTDAQVGCPTNAGNLAEFILSLITNRNWKPGIIHFTDGKPMSWFDFAVSIVKSHNLDQEIEIVRDRNYRSFAQRPEYSILLE</sequence>